<dbReference type="EMBL" id="FNEM01000018">
    <property type="protein sequence ID" value="SDK06244.1"/>
    <property type="molecule type" value="Genomic_DNA"/>
</dbReference>
<evidence type="ECO:0000313" key="8">
    <source>
        <dbReference type="EMBL" id="SDK06244.1"/>
    </source>
</evidence>
<feature type="domain" description="Flagellar hook-associated protein 2 N-terminal" evidence="6">
    <location>
        <begin position="10"/>
        <end position="107"/>
    </location>
</feature>
<dbReference type="Gene3D" id="3.30.70.2120">
    <property type="match status" value="1"/>
</dbReference>
<protein>
    <recommendedName>
        <fullName evidence="5">Flagellar hook-associated protein 2</fullName>
        <shortName evidence="5">HAP2</shortName>
    </recommendedName>
    <alternativeName>
        <fullName evidence="5">Flagellar cap protein</fullName>
    </alternativeName>
</protein>
<feature type="domain" description="Flagellar hook-associated protein 2 C-terminal" evidence="7">
    <location>
        <begin position="210"/>
        <end position="431"/>
    </location>
</feature>
<dbReference type="GO" id="GO:0009421">
    <property type="term" value="C:bacterial-type flagellum filament cap"/>
    <property type="evidence" value="ECO:0007669"/>
    <property type="project" value="InterPro"/>
</dbReference>
<dbReference type="Proteomes" id="UP000199527">
    <property type="component" value="Unassembled WGS sequence"/>
</dbReference>
<organism evidence="8 9">
    <name type="scientific">Ferrimonas sediminum</name>
    <dbReference type="NCBI Taxonomy" id="718193"/>
    <lineage>
        <taxon>Bacteria</taxon>
        <taxon>Pseudomonadati</taxon>
        <taxon>Pseudomonadota</taxon>
        <taxon>Gammaproteobacteria</taxon>
        <taxon>Alteromonadales</taxon>
        <taxon>Ferrimonadaceae</taxon>
        <taxon>Ferrimonas</taxon>
    </lineage>
</organism>
<keyword evidence="9" id="KW-1185">Reference proteome</keyword>
<accession>A0A1G8YUY2</accession>
<name>A0A1G8YUY2_9GAMM</name>
<evidence type="ECO:0000256" key="2">
    <source>
        <dbReference type="ARBA" id="ARBA00011255"/>
    </source>
</evidence>
<evidence type="ECO:0000256" key="1">
    <source>
        <dbReference type="ARBA" id="ARBA00009764"/>
    </source>
</evidence>
<proteinExistence type="inferred from homology"/>
<dbReference type="PANTHER" id="PTHR30288">
    <property type="entry name" value="FLAGELLAR CAP/ASSEMBLY PROTEIN FLID"/>
    <property type="match status" value="1"/>
</dbReference>
<dbReference type="Pfam" id="PF02465">
    <property type="entry name" value="FliD_N"/>
    <property type="match status" value="1"/>
</dbReference>
<evidence type="ECO:0000256" key="3">
    <source>
        <dbReference type="ARBA" id="ARBA00023054"/>
    </source>
</evidence>
<comment type="subcellular location">
    <subcellularLocation>
        <location evidence="5">Secreted</location>
    </subcellularLocation>
    <subcellularLocation>
        <location evidence="5">Bacterial flagellum</location>
    </subcellularLocation>
</comment>
<feature type="coiled-coil region" evidence="5">
    <location>
        <begin position="388"/>
        <end position="415"/>
    </location>
</feature>
<dbReference type="GO" id="GO:0009424">
    <property type="term" value="C:bacterial-type flagellum hook"/>
    <property type="evidence" value="ECO:0007669"/>
    <property type="project" value="UniProtKB-UniRule"/>
</dbReference>
<dbReference type="Pfam" id="PF07195">
    <property type="entry name" value="FliD_C"/>
    <property type="match status" value="1"/>
</dbReference>
<evidence type="ECO:0000259" key="6">
    <source>
        <dbReference type="Pfam" id="PF02465"/>
    </source>
</evidence>
<evidence type="ECO:0000259" key="7">
    <source>
        <dbReference type="Pfam" id="PF07195"/>
    </source>
</evidence>
<dbReference type="InterPro" id="IPR040026">
    <property type="entry name" value="FliD"/>
</dbReference>
<dbReference type="PANTHER" id="PTHR30288:SF0">
    <property type="entry name" value="FLAGELLAR HOOK-ASSOCIATED PROTEIN 2"/>
    <property type="match status" value="1"/>
</dbReference>
<comment type="subunit">
    <text evidence="2 5">Homopentamer.</text>
</comment>
<keyword evidence="3 5" id="KW-0175">Coiled coil</keyword>
<dbReference type="InterPro" id="IPR010809">
    <property type="entry name" value="FliD_C"/>
</dbReference>
<reference evidence="9" key="1">
    <citation type="submission" date="2016-10" db="EMBL/GenBank/DDBJ databases">
        <authorList>
            <person name="Varghese N."/>
            <person name="Submissions S."/>
        </authorList>
    </citation>
    <scope>NUCLEOTIDE SEQUENCE [LARGE SCALE GENOMIC DNA]</scope>
    <source>
        <strain evidence="9">DSM 23317</strain>
    </source>
</reference>
<keyword evidence="8" id="KW-0966">Cell projection</keyword>
<dbReference type="Pfam" id="PF07196">
    <property type="entry name" value="Flagellin_IN"/>
    <property type="match status" value="1"/>
</dbReference>
<evidence type="ECO:0000256" key="4">
    <source>
        <dbReference type="ARBA" id="ARBA00023143"/>
    </source>
</evidence>
<evidence type="ECO:0000313" key="9">
    <source>
        <dbReference type="Proteomes" id="UP000199527"/>
    </source>
</evidence>
<keyword evidence="8" id="KW-0282">Flagellum</keyword>
<dbReference type="GO" id="GO:0071973">
    <property type="term" value="P:bacterial-type flagellum-dependent cell motility"/>
    <property type="evidence" value="ECO:0007669"/>
    <property type="project" value="TreeGrafter"/>
</dbReference>
<keyword evidence="8" id="KW-0969">Cilium</keyword>
<gene>
    <name evidence="8" type="ORF">SAMN04488540_11841</name>
</gene>
<comment type="similarity">
    <text evidence="1 5">Belongs to the FliD family.</text>
</comment>
<keyword evidence="4 5" id="KW-0975">Bacterial flagellum</keyword>
<keyword evidence="5" id="KW-0964">Secreted</keyword>
<dbReference type="OrthoDB" id="9810816at2"/>
<dbReference type="InterPro" id="IPR010810">
    <property type="entry name" value="Flagellin_hook_IN_motif"/>
</dbReference>
<dbReference type="InterPro" id="IPR003481">
    <property type="entry name" value="FliD_N"/>
</dbReference>
<comment type="function">
    <text evidence="5">Required for morphogenesis and for the elongation of the flagellar filament by facilitating polymerization of the flagellin monomers at the tip of growing filament. Forms a capping structure, which prevents flagellin subunits (transported through the central channel of the flagellum) from leaking out without polymerization at the distal end.</text>
</comment>
<dbReference type="GO" id="GO:0007155">
    <property type="term" value="P:cell adhesion"/>
    <property type="evidence" value="ECO:0007669"/>
    <property type="project" value="InterPro"/>
</dbReference>
<sequence length="450" mass="47609">MGLTAVGLGSGLDINNIVKVLVDAEKVPKQASMDAKEADIQGEISAFGSIKSSLTTFQDALEALSDASTFAPRSVTLNQKSYLSATATEEAVAGSYNIQVEQLAESQKLGTGVVADPQAAIGAGALDFTVNGDSFTVDVAAEDSLQEIMKKINEAEDNVGVNATIVTDDSGSRLILSSKETGIDNQITLGASGDAALTGVFGTTTELQPAKDSIIHIDGLKVTSASNSVDGAIQGVTLDLNKADIGETTKVTIANDDDKIIDNIESFVESYNELMTTLADLTAYNADTEKSSTLQGDSLPRGIQSQMRGILGGLFDTRDGQKSTSMFGITIDRYGKMEIDTDKLKGAVENDIGSLNDLFTAEETGLAARLDSAVEVYAGTGGLIDGREDSLDNQLKRIEEDREALDTRMLAYENRLYAQFNAMDLAVSQLTAQSSDLQARFDALPGFTRD</sequence>
<dbReference type="AlphaFoldDB" id="A0A1G8YUY2"/>
<evidence type="ECO:0000256" key="5">
    <source>
        <dbReference type="RuleBase" id="RU362066"/>
    </source>
</evidence>
<dbReference type="GO" id="GO:0005576">
    <property type="term" value="C:extracellular region"/>
    <property type="evidence" value="ECO:0007669"/>
    <property type="project" value="UniProtKB-SubCell"/>
</dbReference>